<gene>
    <name evidence="8" type="ORF">PBRASI_LOCUS4735</name>
</gene>
<feature type="transmembrane region" description="Helical" evidence="7">
    <location>
        <begin position="74"/>
        <end position="95"/>
    </location>
</feature>
<feature type="transmembrane region" description="Helical" evidence="7">
    <location>
        <begin position="223"/>
        <end position="243"/>
    </location>
</feature>
<reference evidence="8" key="1">
    <citation type="submission" date="2021-06" db="EMBL/GenBank/DDBJ databases">
        <authorList>
            <person name="Kallberg Y."/>
            <person name="Tangrot J."/>
            <person name="Rosling A."/>
        </authorList>
    </citation>
    <scope>NUCLEOTIDE SEQUENCE</scope>
    <source>
        <strain evidence="8">BR232B</strain>
    </source>
</reference>
<keyword evidence="3 7" id="KW-0812">Transmembrane</keyword>
<dbReference type="EMBL" id="CAJVPI010000508">
    <property type="protein sequence ID" value="CAG8543984.1"/>
    <property type="molecule type" value="Genomic_DNA"/>
</dbReference>
<accession>A0A9N9FKT2</accession>
<feature type="transmembrane region" description="Helical" evidence="7">
    <location>
        <begin position="386"/>
        <end position="408"/>
    </location>
</feature>
<feature type="transmembrane region" description="Helical" evidence="7">
    <location>
        <begin position="149"/>
        <end position="176"/>
    </location>
</feature>
<dbReference type="SUPFAM" id="SSF103473">
    <property type="entry name" value="MFS general substrate transporter"/>
    <property type="match status" value="1"/>
</dbReference>
<keyword evidence="5 7" id="KW-0472">Membrane</keyword>
<feature type="transmembrane region" description="Helical" evidence="7">
    <location>
        <begin position="530"/>
        <end position="552"/>
    </location>
</feature>
<feature type="transmembrane region" description="Helical" evidence="7">
    <location>
        <begin position="107"/>
        <end position="126"/>
    </location>
</feature>
<feature type="transmembrane region" description="Helical" evidence="7">
    <location>
        <begin position="491"/>
        <end position="510"/>
    </location>
</feature>
<organism evidence="8 9">
    <name type="scientific">Paraglomus brasilianum</name>
    <dbReference type="NCBI Taxonomy" id="144538"/>
    <lineage>
        <taxon>Eukaryota</taxon>
        <taxon>Fungi</taxon>
        <taxon>Fungi incertae sedis</taxon>
        <taxon>Mucoromycota</taxon>
        <taxon>Glomeromycotina</taxon>
        <taxon>Glomeromycetes</taxon>
        <taxon>Paraglomerales</taxon>
        <taxon>Paraglomeraceae</taxon>
        <taxon>Paraglomus</taxon>
    </lineage>
</organism>
<evidence type="ECO:0000256" key="1">
    <source>
        <dbReference type="ARBA" id="ARBA00004141"/>
    </source>
</evidence>
<comment type="caution">
    <text evidence="8">The sequence shown here is derived from an EMBL/GenBank/DDBJ whole genome shotgun (WGS) entry which is preliminary data.</text>
</comment>
<feature type="transmembrane region" description="Helical" evidence="7">
    <location>
        <begin position="286"/>
        <end position="304"/>
    </location>
</feature>
<proteinExistence type="predicted"/>
<keyword evidence="4 7" id="KW-1133">Transmembrane helix</keyword>
<dbReference type="InterPro" id="IPR036259">
    <property type="entry name" value="MFS_trans_sf"/>
</dbReference>
<feature type="transmembrane region" description="Helical" evidence="7">
    <location>
        <begin position="324"/>
        <end position="346"/>
    </location>
</feature>
<dbReference type="GO" id="GO:0005886">
    <property type="term" value="C:plasma membrane"/>
    <property type="evidence" value="ECO:0007669"/>
    <property type="project" value="TreeGrafter"/>
</dbReference>
<protein>
    <submittedName>
        <fullName evidence="8">8554_t:CDS:1</fullName>
    </submittedName>
</protein>
<dbReference type="PANTHER" id="PTHR19432:SF35">
    <property type="entry name" value="SOLUTE CARRIER FAMILY 45 MEMBER 3 ISOFORM X1"/>
    <property type="match status" value="1"/>
</dbReference>
<dbReference type="OrthoDB" id="28755at2759"/>
<evidence type="ECO:0000256" key="7">
    <source>
        <dbReference type="SAM" id="Phobius"/>
    </source>
</evidence>
<feature type="region of interest" description="Disordered" evidence="6">
    <location>
        <begin position="440"/>
        <end position="478"/>
    </location>
</feature>
<feature type="region of interest" description="Disordered" evidence="6">
    <location>
        <begin position="1"/>
        <end position="26"/>
    </location>
</feature>
<dbReference type="Proteomes" id="UP000789739">
    <property type="component" value="Unassembled WGS sequence"/>
</dbReference>
<dbReference type="InterPro" id="IPR011701">
    <property type="entry name" value="MFS"/>
</dbReference>
<evidence type="ECO:0000256" key="5">
    <source>
        <dbReference type="ARBA" id="ARBA00023136"/>
    </source>
</evidence>
<evidence type="ECO:0000256" key="3">
    <source>
        <dbReference type="ARBA" id="ARBA00022692"/>
    </source>
</evidence>
<name>A0A9N9FKT2_9GLOM</name>
<evidence type="ECO:0000256" key="6">
    <source>
        <dbReference type="SAM" id="MobiDB-lite"/>
    </source>
</evidence>
<feature type="transmembrane region" description="Helical" evidence="7">
    <location>
        <begin position="197"/>
        <end position="217"/>
    </location>
</feature>
<dbReference type="GO" id="GO:0008506">
    <property type="term" value="F:sucrose:proton symporter activity"/>
    <property type="evidence" value="ECO:0007669"/>
    <property type="project" value="TreeGrafter"/>
</dbReference>
<evidence type="ECO:0000256" key="4">
    <source>
        <dbReference type="ARBA" id="ARBA00022989"/>
    </source>
</evidence>
<feature type="compositionally biased region" description="Polar residues" evidence="6">
    <location>
        <begin position="1"/>
        <end position="11"/>
    </location>
</feature>
<dbReference type="Pfam" id="PF07690">
    <property type="entry name" value="MFS_1"/>
    <property type="match status" value="1"/>
</dbReference>
<feature type="compositionally biased region" description="Basic and acidic residues" evidence="6">
    <location>
        <begin position="456"/>
        <end position="469"/>
    </location>
</feature>
<sequence>MGSPDSKTSLVKNRHDTGGAYQSIGRPDEKPGLSTWDMILLTLNLAGIQFTWTVELSYGTPYLLHLGLSKNQVALVWLAGPLSGLIIQPLVGAFSDRSTFRLGRRRPYIIIGGLLVCLSMIAVAYSKEWADIFVRWKGWEDSEHTKTSIAIWIAVVAFYFLDFSLNAVMASCRALILDIPPPRQQELGNAWAGRMIHFGNVIGFTAGYIDWIGYFPLLGDSQLKVLCSIAILTLVLSLLATCLSVSEEAYVNIDENNEPWYYTLVSIYRAFRYLPVPVQKVCNVQFFAWMGWFPFLFYSTTWIRDIHVTNNPHNDNAYEEGTRYGSLALLLYSIISVIAGVILPQLTATSTPICNQFTIYNIYTASHIMFALSMLATYFVGDVPQAMVVLASVGIPWAASMWIPYALVGEFVAIKDERAIAANADIRPVDNHDIEQVIAESSSSASESTLPLSLDEEIKTNDENSRTEDASDNEEEEEFDAGTVLGIHNMYIVFPQFVISLISSAIFSVVEAKRQGLHDGEGDEGVAGDVGIVLRFGGLMAIIAAILSRSLVHIPITGR</sequence>
<comment type="subcellular location">
    <subcellularLocation>
        <location evidence="1">Membrane</location>
        <topology evidence="1">Multi-pass membrane protein</topology>
    </subcellularLocation>
</comment>
<keyword evidence="9" id="KW-1185">Reference proteome</keyword>
<evidence type="ECO:0000313" key="9">
    <source>
        <dbReference type="Proteomes" id="UP000789739"/>
    </source>
</evidence>
<evidence type="ECO:0000256" key="2">
    <source>
        <dbReference type="ARBA" id="ARBA00022448"/>
    </source>
</evidence>
<dbReference type="Gene3D" id="1.20.1250.20">
    <property type="entry name" value="MFS general substrate transporter like domains"/>
    <property type="match status" value="1"/>
</dbReference>
<feature type="transmembrane region" description="Helical" evidence="7">
    <location>
        <begin position="358"/>
        <end position="380"/>
    </location>
</feature>
<dbReference type="AlphaFoldDB" id="A0A9N9FKT2"/>
<dbReference type="PANTHER" id="PTHR19432">
    <property type="entry name" value="SUGAR TRANSPORTER"/>
    <property type="match status" value="1"/>
</dbReference>
<evidence type="ECO:0000313" key="8">
    <source>
        <dbReference type="EMBL" id="CAG8543984.1"/>
    </source>
</evidence>
<keyword evidence="2" id="KW-0813">Transport</keyword>